<organism evidence="3 4">
    <name type="scientific">Dictyocaulus viviparus</name>
    <name type="common">Bovine lungworm</name>
    <dbReference type="NCBI Taxonomy" id="29172"/>
    <lineage>
        <taxon>Eukaryota</taxon>
        <taxon>Metazoa</taxon>
        <taxon>Ecdysozoa</taxon>
        <taxon>Nematoda</taxon>
        <taxon>Chromadorea</taxon>
        <taxon>Rhabditida</taxon>
        <taxon>Rhabditina</taxon>
        <taxon>Rhabditomorpha</taxon>
        <taxon>Strongyloidea</taxon>
        <taxon>Metastrongylidae</taxon>
        <taxon>Dictyocaulus</taxon>
    </lineage>
</organism>
<keyword evidence="2" id="KW-0472">Membrane</keyword>
<dbReference type="AlphaFoldDB" id="A0A0D8XDQ3"/>
<feature type="region of interest" description="Disordered" evidence="1">
    <location>
        <begin position="92"/>
        <end position="150"/>
    </location>
</feature>
<dbReference type="EMBL" id="KN716633">
    <property type="protein sequence ID" value="KJH42728.1"/>
    <property type="molecule type" value="Genomic_DNA"/>
</dbReference>
<keyword evidence="2" id="KW-0812">Transmembrane</keyword>
<keyword evidence="2" id="KW-1133">Transmembrane helix</keyword>
<feature type="region of interest" description="Disordered" evidence="1">
    <location>
        <begin position="172"/>
        <end position="195"/>
    </location>
</feature>
<dbReference type="STRING" id="29172.A0A0D8XDQ3"/>
<evidence type="ECO:0000313" key="3">
    <source>
        <dbReference type="EMBL" id="KJH42728.1"/>
    </source>
</evidence>
<sequence>MSVLEIVIFNIGLLFSVLAHCFAWAILMKVIKVLERLKNCEDNIKSATKLVDNSSITSSVMQLSAEQLRFDPDVNEFERDVAVLMLRDPQSTYTAETMNRPSKQQKLSGLESKSGPQLGKKKTQRSKGDETEDPDKAGTKQSKEKSPVKVTLRGIGNELFAVDKSKVEPLEDKANNKVKKFKEPQKIQKADAKDPQYETLADVKDDIFKG</sequence>
<feature type="compositionally biased region" description="Basic and acidic residues" evidence="1">
    <location>
        <begin position="126"/>
        <end position="147"/>
    </location>
</feature>
<feature type="compositionally biased region" description="Polar residues" evidence="1">
    <location>
        <begin position="92"/>
        <end position="107"/>
    </location>
</feature>
<evidence type="ECO:0000256" key="2">
    <source>
        <dbReference type="SAM" id="Phobius"/>
    </source>
</evidence>
<feature type="transmembrane region" description="Helical" evidence="2">
    <location>
        <begin position="6"/>
        <end position="27"/>
    </location>
</feature>
<accession>A0A0D8XDQ3</accession>
<dbReference type="InterPro" id="IPR004296">
    <property type="entry name" value="DUF236"/>
</dbReference>
<dbReference type="OrthoDB" id="5868450at2759"/>
<name>A0A0D8XDQ3_DICVI</name>
<reference evidence="4" key="2">
    <citation type="journal article" date="2016" name="Sci. Rep.">
        <title>Dictyocaulus viviparus genome, variome and transcriptome elucidate lungworm biology and support future intervention.</title>
        <authorList>
            <person name="McNulty S.N."/>
            <person name="Strube C."/>
            <person name="Rosa B.A."/>
            <person name="Martin J.C."/>
            <person name="Tyagi R."/>
            <person name="Choi Y.J."/>
            <person name="Wang Q."/>
            <person name="Hallsworth Pepin K."/>
            <person name="Zhang X."/>
            <person name="Ozersky P."/>
            <person name="Wilson R.K."/>
            <person name="Sternberg P.W."/>
            <person name="Gasser R.B."/>
            <person name="Mitreva M."/>
        </authorList>
    </citation>
    <scope>NUCLEOTIDE SEQUENCE [LARGE SCALE GENOMIC DNA]</scope>
    <source>
        <strain evidence="4">HannoverDv2000</strain>
    </source>
</reference>
<evidence type="ECO:0000313" key="4">
    <source>
        <dbReference type="Proteomes" id="UP000053766"/>
    </source>
</evidence>
<proteinExistence type="predicted"/>
<dbReference type="Pfam" id="PF03057">
    <property type="entry name" value="DUF236"/>
    <property type="match status" value="1"/>
</dbReference>
<dbReference type="Proteomes" id="UP000053766">
    <property type="component" value="Unassembled WGS sequence"/>
</dbReference>
<evidence type="ECO:0000256" key="1">
    <source>
        <dbReference type="SAM" id="MobiDB-lite"/>
    </source>
</evidence>
<protein>
    <submittedName>
        <fullName evidence="3">Uncharacterized protein</fullName>
    </submittedName>
</protein>
<reference evidence="3 4" key="1">
    <citation type="submission" date="2013-11" db="EMBL/GenBank/DDBJ databases">
        <title>Draft genome of the bovine lungworm Dictyocaulus viviparus.</title>
        <authorList>
            <person name="Mitreva M."/>
        </authorList>
    </citation>
    <scope>NUCLEOTIDE SEQUENCE [LARGE SCALE GENOMIC DNA]</scope>
    <source>
        <strain evidence="3 4">HannoverDv2000</strain>
    </source>
</reference>
<keyword evidence="4" id="KW-1185">Reference proteome</keyword>
<gene>
    <name evidence="3" type="ORF">DICVIV_11278</name>
</gene>